<dbReference type="AlphaFoldDB" id="A0A1H7RRY8"/>
<dbReference type="SMART" id="SM00304">
    <property type="entry name" value="HAMP"/>
    <property type="match status" value="2"/>
</dbReference>
<keyword evidence="5 10" id="KW-1133">Transmembrane helix</keyword>
<feature type="domain" description="Methyl-accepting transducer" evidence="11">
    <location>
        <begin position="368"/>
        <end position="597"/>
    </location>
</feature>
<dbReference type="STRING" id="1036779.SAMN04515666_104508"/>
<evidence type="ECO:0000256" key="10">
    <source>
        <dbReference type="SAM" id="Phobius"/>
    </source>
</evidence>
<keyword evidence="3" id="KW-0145">Chemotaxis</keyword>
<evidence type="ECO:0000259" key="12">
    <source>
        <dbReference type="PROSITE" id="PS50885"/>
    </source>
</evidence>
<feature type="compositionally biased region" description="Low complexity" evidence="9">
    <location>
        <begin position="393"/>
        <end position="405"/>
    </location>
</feature>
<feature type="domain" description="HAMP" evidence="12">
    <location>
        <begin position="223"/>
        <end position="276"/>
    </location>
</feature>
<evidence type="ECO:0000256" key="6">
    <source>
        <dbReference type="ARBA" id="ARBA00023136"/>
    </source>
</evidence>
<dbReference type="EMBL" id="FOAN01000004">
    <property type="protein sequence ID" value="SEL62983.1"/>
    <property type="molecule type" value="Genomic_DNA"/>
</dbReference>
<dbReference type="GO" id="GO:0004888">
    <property type="term" value="F:transmembrane signaling receptor activity"/>
    <property type="evidence" value="ECO:0007669"/>
    <property type="project" value="InterPro"/>
</dbReference>
<keyword evidence="4 10" id="KW-0812">Transmembrane</keyword>
<evidence type="ECO:0000256" key="3">
    <source>
        <dbReference type="ARBA" id="ARBA00022500"/>
    </source>
</evidence>
<dbReference type="GO" id="GO:0005886">
    <property type="term" value="C:plasma membrane"/>
    <property type="evidence" value="ECO:0007669"/>
    <property type="project" value="UniProtKB-SubCell"/>
</dbReference>
<dbReference type="SUPFAM" id="SSF158472">
    <property type="entry name" value="HAMP domain-like"/>
    <property type="match status" value="1"/>
</dbReference>
<dbReference type="InterPro" id="IPR003660">
    <property type="entry name" value="HAMP_dom"/>
</dbReference>
<reference evidence="14" key="1">
    <citation type="submission" date="2016-10" db="EMBL/GenBank/DDBJ databases">
        <authorList>
            <person name="Varghese N."/>
            <person name="Submissions S."/>
        </authorList>
    </citation>
    <scope>NUCLEOTIDE SEQUENCE [LARGE SCALE GENOMIC DNA]</scope>
    <source>
        <strain evidence="14">LMG 26383,CCUG 61248,R- 45681</strain>
    </source>
</reference>
<keyword evidence="6 10" id="KW-0472">Membrane</keyword>
<dbReference type="Pfam" id="PF17202">
    <property type="entry name" value="sCache_3_3"/>
    <property type="match status" value="1"/>
</dbReference>
<evidence type="ECO:0000256" key="9">
    <source>
        <dbReference type="SAM" id="MobiDB-lite"/>
    </source>
</evidence>
<dbReference type="SUPFAM" id="SSF58104">
    <property type="entry name" value="Methyl-accepting chemotaxis protein (MCP) signaling domain"/>
    <property type="match status" value="1"/>
</dbReference>
<evidence type="ECO:0000259" key="11">
    <source>
        <dbReference type="PROSITE" id="PS50111"/>
    </source>
</evidence>
<sequence length="703" mass="73598">MLAHIGRLKEPFVKKLASLWLPISNRLAIVGLAIFAAAIAASVIVSIRAADNAMRERAQASLTVNINLLRDILSAKGEPRLEGDKLYFGSEPVNGNFAAVDKVKALSGGTATVFMGDTRVSTNVQKPDGGRAVGTKLAQGAANDAVFKERRTYSGAADILGVPYFTIYEPIVQKSNNAVIGILYVGIKQSDFLTVIDEMIRNNVIAGLVIAAIGGALLFWLTRRTLRPLGQLKDSMLKLAAGDLASEPPKLRSGDEVAAMADAVAVLRKAAIEKARLETEAREQSERSDAERRSNQAERERTAEQQRDHARQQEAIVRALAAGLERLAHADLTCRIEDAFPAEYEQLRADFNEAVDRLSATVSTIQVTASDVGIAAREINTGADDLSKRTEEQASSLEETAATTEELAASVKASAQGARQAAAVAEEAMKAAQDGGAIAGEAVSAMARIEDASRKISDIIRVIDDIAFQTNLLALNAAVEAARAGDAGKGFAVVASEVRTLAQRSGEAAKDISGLISSSNAEVEAGVKLVRRAGESLETILAASRKVTGTIQEISAAAGEQANGIEEMSQAVAHLDEMTQANAALAEQSAASAGALSGRIGELNTLVASFRTGNAAHGAMAPAPAFAGPGTRPAARPAMRAPARPAGTMPHAAGPADRGSGQAPEPERLRQLAEAAFAQSKATAPQPRKAANGRASDAGWEEF</sequence>
<feature type="transmembrane region" description="Helical" evidence="10">
    <location>
        <begin position="27"/>
        <end position="47"/>
    </location>
</feature>
<dbReference type="GO" id="GO:0007165">
    <property type="term" value="P:signal transduction"/>
    <property type="evidence" value="ECO:0007669"/>
    <property type="project" value="UniProtKB-KW"/>
</dbReference>
<gene>
    <name evidence="13" type="ORF">SAMN04515666_104508</name>
</gene>
<dbReference type="InterPro" id="IPR004089">
    <property type="entry name" value="MCPsignal_dom"/>
</dbReference>
<dbReference type="CDD" id="cd11386">
    <property type="entry name" value="MCP_signal"/>
    <property type="match status" value="1"/>
</dbReference>
<dbReference type="FunFam" id="1.10.287.950:FF:000001">
    <property type="entry name" value="Methyl-accepting chemotaxis sensory transducer"/>
    <property type="match status" value="1"/>
</dbReference>
<dbReference type="Gene3D" id="1.10.287.950">
    <property type="entry name" value="Methyl-accepting chemotaxis protein"/>
    <property type="match status" value="1"/>
</dbReference>
<dbReference type="InterPro" id="IPR004090">
    <property type="entry name" value="Chemotax_Me-accpt_rcpt"/>
</dbReference>
<proteinExistence type="inferred from homology"/>
<keyword evidence="8" id="KW-0807">Transducer</keyword>
<feature type="region of interest" description="Disordered" evidence="9">
    <location>
        <begin position="625"/>
        <end position="703"/>
    </location>
</feature>
<dbReference type="InterPro" id="IPR051310">
    <property type="entry name" value="MCP_chemotaxis"/>
</dbReference>
<dbReference type="Proteomes" id="UP000199664">
    <property type="component" value="Unassembled WGS sequence"/>
</dbReference>
<dbReference type="Pfam" id="PF00015">
    <property type="entry name" value="MCPsignal"/>
    <property type="match status" value="1"/>
</dbReference>
<feature type="compositionally biased region" description="Low complexity" evidence="9">
    <location>
        <begin position="625"/>
        <end position="650"/>
    </location>
</feature>
<dbReference type="InterPro" id="IPR029151">
    <property type="entry name" value="Sensor-like_sf"/>
</dbReference>
<feature type="domain" description="HAMP" evidence="12">
    <location>
        <begin position="311"/>
        <end position="363"/>
    </location>
</feature>
<feature type="region of interest" description="Disordered" evidence="9">
    <location>
        <begin position="278"/>
        <end position="311"/>
    </location>
</feature>
<dbReference type="PROSITE" id="PS50111">
    <property type="entry name" value="CHEMOTAXIS_TRANSDUC_2"/>
    <property type="match status" value="1"/>
</dbReference>
<dbReference type="SUPFAM" id="SSF103190">
    <property type="entry name" value="Sensory domain-like"/>
    <property type="match status" value="1"/>
</dbReference>
<dbReference type="PRINTS" id="PR00260">
    <property type="entry name" value="CHEMTRNSDUCR"/>
</dbReference>
<comment type="subcellular location">
    <subcellularLocation>
        <location evidence="1">Cell membrane</location>
        <topology evidence="1">Multi-pass membrane protein</topology>
    </subcellularLocation>
</comment>
<organism evidence="13 14">
    <name type="scientific">Bosea lupini</name>
    <dbReference type="NCBI Taxonomy" id="1036779"/>
    <lineage>
        <taxon>Bacteria</taxon>
        <taxon>Pseudomonadati</taxon>
        <taxon>Pseudomonadota</taxon>
        <taxon>Alphaproteobacteria</taxon>
        <taxon>Hyphomicrobiales</taxon>
        <taxon>Boseaceae</taxon>
        <taxon>Bosea</taxon>
    </lineage>
</organism>
<evidence type="ECO:0000256" key="2">
    <source>
        <dbReference type="ARBA" id="ARBA00022475"/>
    </source>
</evidence>
<feature type="region of interest" description="Disordered" evidence="9">
    <location>
        <begin position="384"/>
        <end position="405"/>
    </location>
</feature>
<evidence type="ECO:0000256" key="4">
    <source>
        <dbReference type="ARBA" id="ARBA00022692"/>
    </source>
</evidence>
<dbReference type="PANTHER" id="PTHR43531">
    <property type="entry name" value="PROTEIN ICFG"/>
    <property type="match status" value="1"/>
</dbReference>
<dbReference type="Gene3D" id="6.10.340.10">
    <property type="match status" value="1"/>
</dbReference>
<feature type="transmembrane region" description="Helical" evidence="10">
    <location>
        <begin position="204"/>
        <end position="222"/>
    </location>
</feature>
<dbReference type="PROSITE" id="PS50885">
    <property type="entry name" value="HAMP"/>
    <property type="match status" value="2"/>
</dbReference>
<evidence type="ECO:0000256" key="1">
    <source>
        <dbReference type="ARBA" id="ARBA00004651"/>
    </source>
</evidence>
<dbReference type="SMART" id="SM00283">
    <property type="entry name" value="MA"/>
    <property type="match status" value="1"/>
</dbReference>
<dbReference type="GO" id="GO:0006935">
    <property type="term" value="P:chemotaxis"/>
    <property type="evidence" value="ECO:0007669"/>
    <property type="project" value="UniProtKB-KW"/>
</dbReference>
<keyword evidence="14" id="KW-1185">Reference proteome</keyword>
<name>A0A1H7RRY8_9HYPH</name>
<evidence type="ECO:0000313" key="14">
    <source>
        <dbReference type="Proteomes" id="UP000199664"/>
    </source>
</evidence>
<evidence type="ECO:0000256" key="8">
    <source>
        <dbReference type="PROSITE-ProRule" id="PRU00284"/>
    </source>
</evidence>
<comment type="similarity">
    <text evidence="7">Belongs to the methyl-accepting chemotaxis (MCP) protein family.</text>
</comment>
<dbReference type="PANTHER" id="PTHR43531:SF11">
    <property type="entry name" value="METHYL-ACCEPTING CHEMOTAXIS PROTEIN 3"/>
    <property type="match status" value="1"/>
</dbReference>
<dbReference type="Pfam" id="PF00672">
    <property type="entry name" value="HAMP"/>
    <property type="match status" value="2"/>
</dbReference>
<protein>
    <submittedName>
        <fullName evidence="13">Methyl-accepting chemotaxis protein</fullName>
    </submittedName>
</protein>
<accession>A0A1H7RRY8</accession>
<evidence type="ECO:0000313" key="13">
    <source>
        <dbReference type="EMBL" id="SEL62983.1"/>
    </source>
</evidence>
<evidence type="ECO:0000256" key="7">
    <source>
        <dbReference type="ARBA" id="ARBA00029447"/>
    </source>
</evidence>
<keyword evidence="2" id="KW-1003">Cell membrane</keyword>
<dbReference type="InterPro" id="IPR033463">
    <property type="entry name" value="sCache_3"/>
</dbReference>
<evidence type="ECO:0000256" key="5">
    <source>
        <dbReference type="ARBA" id="ARBA00022989"/>
    </source>
</evidence>